<evidence type="ECO:0000313" key="6">
    <source>
        <dbReference type="EMBL" id="TFZ41365.1"/>
    </source>
</evidence>
<evidence type="ECO:0000256" key="1">
    <source>
        <dbReference type="ARBA" id="ARBA00022598"/>
    </source>
</evidence>
<keyword evidence="2 5" id="KW-0547">Nucleotide-binding</keyword>
<evidence type="ECO:0000256" key="3">
    <source>
        <dbReference type="ARBA" id="ARBA00022840"/>
    </source>
</evidence>
<dbReference type="SUPFAM" id="SSF55931">
    <property type="entry name" value="Glutamine synthetase/guanido kinase"/>
    <property type="match status" value="1"/>
</dbReference>
<gene>
    <name evidence="6" type="ORF">E4100_01960</name>
</gene>
<evidence type="ECO:0000256" key="4">
    <source>
        <dbReference type="ARBA" id="ARBA00048819"/>
    </source>
</evidence>
<dbReference type="GO" id="GO:0005524">
    <property type="term" value="F:ATP binding"/>
    <property type="evidence" value="ECO:0007669"/>
    <property type="project" value="UniProtKB-UniRule"/>
</dbReference>
<dbReference type="EC" id="6.3.2.2" evidence="5"/>
<dbReference type="InterPro" id="IPR035434">
    <property type="entry name" value="GCL_bact_plant"/>
</dbReference>
<dbReference type="Pfam" id="PF04107">
    <property type="entry name" value="GCS2"/>
    <property type="match status" value="1"/>
</dbReference>
<evidence type="ECO:0000313" key="7">
    <source>
        <dbReference type="Proteomes" id="UP000298381"/>
    </source>
</evidence>
<dbReference type="InterPro" id="IPR014746">
    <property type="entry name" value="Gln_synth/guanido_kin_cat_dom"/>
</dbReference>
<accession>A0A4Z0D937</accession>
<reference evidence="6 7" key="1">
    <citation type="submission" date="2019-03" db="EMBL/GenBank/DDBJ databases">
        <title>Draft genome sequence data and analysis of a Fermenting Bacterium, Soehngenia longevitae strain 1933PT, isolated from petroleum reservoir in Azerbaijan.</title>
        <authorList>
            <person name="Grouzdev D.S."/>
            <person name="Bidzhieva S.K."/>
            <person name="Sokolova D.S."/>
            <person name="Tourova T.P."/>
            <person name="Poltaraus A.B."/>
            <person name="Nazina T.N."/>
        </authorList>
    </citation>
    <scope>NUCLEOTIDE SEQUENCE [LARGE SCALE GENOMIC DNA]</scope>
    <source>
        <strain evidence="6 7">1933P</strain>
    </source>
</reference>
<dbReference type="Gene3D" id="3.30.590.20">
    <property type="match status" value="1"/>
</dbReference>
<dbReference type="GO" id="GO:0006750">
    <property type="term" value="P:glutathione biosynthetic process"/>
    <property type="evidence" value="ECO:0007669"/>
    <property type="project" value="UniProtKB-UniRule"/>
</dbReference>
<evidence type="ECO:0000256" key="2">
    <source>
        <dbReference type="ARBA" id="ARBA00022741"/>
    </source>
</evidence>
<dbReference type="InterPro" id="IPR006336">
    <property type="entry name" value="GCS2"/>
</dbReference>
<proteinExistence type="inferred from homology"/>
<dbReference type="OrthoDB" id="9780152at2"/>
<comment type="similarity">
    <text evidence="5">Belongs to the glutamate--cysteine ligase type 2 family. EgtA subfamily.</text>
</comment>
<keyword evidence="3 5" id="KW-0067">ATP-binding</keyword>
<sequence length="434" mass="50558">MSLTEKNIENKFLEYIKSGEKEPDNLRLGLELEHFIVYEKDLSTVSYYGSDGVESSLEEFSKDAKNVKRENGHIIGVDKDGYYITLEPGAQLEISVEKKDSIIEIEQIYINFLNEFLPILKKKKQTLINLGYQPVTKIDEIKLIPKERYSIMYEHFYSKGKYAHNMMKGTAATQVSIDYTDENDYAKKIRVINALSPVLYAMFENAYIFEGKPTENHCTRALIWKNCDDDRTGIVPGSLKDNFKYTDYVNYILNRPPIFTIRDGKIIRTFEKKVIEVVDEKNLTQEEIMHLMSMFFPDVRTKTYIEIRMMDSVPFDFALGAVALIKGLFYNKKNLDFLYEKVKEIDEKEVNLGKEEIIKNGLFSLYGNHKMIDIAKHLLNIAHDGLDDEEKNYLVPLNNLCYNEINLYERTKMLYESKDRLNALDWAKVKGEVV</sequence>
<dbReference type="AlphaFoldDB" id="A0A4Z0D937"/>
<dbReference type="PIRSF" id="PIRSF017901">
    <property type="entry name" value="GCL"/>
    <property type="match status" value="1"/>
</dbReference>
<dbReference type="Proteomes" id="UP000298381">
    <property type="component" value="Unassembled WGS sequence"/>
</dbReference>
<comment type="caution">
    <text evidence="6">The sequence shown here is derived from an EMBL/GenBank/DDBJ whole genome shotgun (WGS) entry which is preliminary data.</text>
</comment>
<name>A0A4Z0D937_9FIRM</name>
<dbReference type="PANTHER" id="PTHR34378">
    <property type="entry name" value="GLUTAMATE--CYSTEINE LIGASE, CHLOROPLASTIC"/>
    <property type="match status" value="1"/>
</dbReference>
<comment type="catalytic activity">
    <reaction evidence="4 5">
        <text>L-cysteine + L-glutamate + ATP = gamma-L-glutamyl-L-cysteine + ADP + phosphate + H(+)</text>
        <dbReference type="Rhea" id="RHEA:13285"/>
        <dbReference type="ChEBI" id="CHEBI:15378"/>
        <dbReference type="ChEBI" id="CHEBI:29985"/>
        <dbReference type="ChEBI" id="CHEBI:30616"/>
        <dbReference type="ChEBI" id="CHEBI:35235"/>
        <dbReference type="ChEBI" id="CHEBI:43474"/>
        <dbReference type="ChEBI" id="CHEBI:58173"/>
        <dbReference type="ChEBI" id="CHEBI:456216"/>
        <dbReference type="EC" id="6.3.2.2"/>
    </reaction>
</comment>
<evidence type="ECO:0000256" key="5">
    <source>
        <dbReference type="PIRNR" id="PIRNR017901"/>
    </source>
</evidence>
<keyword evidence="1 5" id="KW-0436">Ligase</keyword>
<keyword evidence="7" id="KW-1185">Reference proteome</keyword>
<dbReference type="EMBL" id="SRIB01000002">
    <property type="protein sequence ID" value="TFZ41365.1"/>
    <property type="molecule type" value="Genomic_DNA"/>
</dbReference>
<comment type="function">
    <text evidence="5">Catalyzes the synthesis of gamma-glutamylcysteine (gamma-GC).</text>
</comment>
<organism evidence="6 7">
    <name type="scientific">Soehngenia longivitae</name>
    <dbReference type="NCBI Taxonomy" id="2562294"/>
    <lineage>
        <taxon>Bacteria</taxon>
        <taxon>Bacillati</taxon>
        <taxon>Bacillota</taxon>
        <taxon>Tissierellia</taxon>
        <taxon>Tissierellales</taxon>
        <taxon>Tissierellaceae</taxon>
        <taxon>Soehngenia</taxon>
    </lineage>
</organism>
<protein>
    <recommendedName>
        <fullName evidence="5">Glutamate--cysteine ligase</fullName>
        <ecNumber evidence="5">6.3.2.2</ecNumber>
    </recommendedName>
</protein>
<dbReference type="GO" id="GO:0004357">
    <property type="term" value="F:glutamate-cysteine ligase activity"/>
    <property type="evidence" value="ECO:0007669"/>
    <property type="project" value="UniProtKB-UniRule"/>
</dbReference>
<dbReference type="PANTHER" id="PTHR34378:SF1">
    <property type="entry name" value="GLUTAMATE--CYSTEINE LIGASE, CHLOROPLASTIC"/>
    <property type="match status" value="1"/>
</dbReference>